<evidence type="ECO:0000313" key="2">
    <source>
        <dbReference type="Proteomes" id="UP001162162"/>
    </source>
</evidence>
<protein>
    <submittedName>
        <fullName evidence="1">Uncharacterized protein</fullName>
    </submittedName>
</protein>
<name>A0AAV8X218_9CUCU</name>
<accession>A0AAV8X218</accession>
<sequence>DKKYYYCETGSFRPKRNHCTPKTIAVDKEGGILIPVSENPGLSTRRLSAAMELRQLCITCIKRKKCGLCTTERHHILTCQYANIYMSIFLIGGLAVEVNSLGHRRSADLNPHDFSIWKKLILFRSCGREYKKPRIHLKIMGEILFNI</sequence>
<gene>
    <name evidence="1" type="ORF">NQ318_015790</name>
</gene>
<organism evidence="1 2">
    <name type="scientific">Aromia moschata</name>
    <dbReference type="NCBI Taxonomy" id="1265417"/>
    <lineage>
        <taxon>Eukaryota</taxon>
        <taxon>Metazoa</taxon>
        <taxon>Ecdysozoa</taxon>
        <taxon>Arthropoda</taxon>
        <taxon>Hexapoda</taxon>
        <taxon>Insecta</taxon>
        <taxon>Pterygota</taxon>
        <taxon>Neoptera</taxon>
        <taxon>Endopterygota</taxon>
        <taxon>Coleoptera</taxon>
        <taxon>Polyphaga</taxon>
        <taxon>Cucujiformia</taxon>
        <taxon>Chrysomeloidea</taxon>
        <taxon>Cerambycidae</taxon>
        <taxon>Cerambycinae</taxon>
        <taxon>Callichromatini</taxon>
        <taxon>Aromia</taxon>
    </lineage>
</organism>
<dbReference type="Proteomes" id="UP001162162">
    <property type="component" value="Unassembled WGS sequence"/>
</dbReference>
<dbReference type="AlphaFoldDB" id="A0AAV8X218"/>
<reference evidence="1" key="1">
    <citation type="journal article" date="2023" name="Insect Mol. Biol.">
        <title>Genome sequencing provides insights into the evolution of gene families encoding plant cell wall-degrading enzymes in longhorned beetles.</title>
        <authorList>
            <person name="Shin N.R."/>
            <person name="Okamura Y."/>
            <person name="Kirsch R."/>
            <person name="Pauchet Y."/>
        </authorList>
    </citation>
    <scope>NUCLEOTIDE SEQUENCE</scope>
    <source>
        <strain evidence="1">AMC_N1</strain>
    </source>
</reference>
<proteinExistence type="predicted"/>
<dbReference type="EMBL" id="JAPWTK010001306">
    <property type="protein sequence ID" value="KAJ8933068.1"/>
    <property type="molecule type" value="Genomic_DNA"/>
</dbReference>
<evidence type="ECO:0000313" key="1">
    <source>
        <dbReference type="EMBL" id="KAJ8933068.1"/>
    </source>
</evidence>
<feature type="non-terminal residue" evidence="1">
    <location>
        <position position="1"/>
    </location>
</feature>
<keyword evidence="2" id="KW-1185">Reference proteome</keyword>
<comment type="caution">
    <text evidence="1">The sequence shown here is derived from an EMBL/GenBank/DDBJ whole genome shotgun (WGS) entry which is preliminary data.</text>
</comment>